<proteinExistence type="predicted"/>
<name>A0A179VED8_9MYCO</name>
<protein>
    <submittedName>
        <fullName evidence="1">Uncharacterized protein</fullName>
    </submittedName>
</protein>
<evidence type="ECO:0000313" key="2">
    <source>
        <dbReference type="Proteomes" id="UP000186919"/>
    </source>
</evidence>
<evidence type="ECO:0000313" key="1">
    <source>
        <dbReference type="EMBL" id="OAT69381.1"/>
    </source>
</evidence>
<dbReference type="EMBL" id="LQYE01000007">
    <property type="protein sequence ID" value="OAT69381.1"/>
    <property type="molecule type" value="Genomic_DNA"/>
</dbReference>
<dbReference type="AlphaFoldDB" id="A0A179VED8"/>
<organism evidence="1 2">
    <name type="scientific">Mycobacteroides immunogenum</name>
    <dbReference type="NCBI Taxonomy" id="83262"/>
    <lineage>
        <taxon>Bacteria</taxon>
        <taxon>Bacillati</taxon>
        <taxon>Actinomycetota</taxon>
        <taxon>Actinomycetes</taxon>
        <taxon>Mycobacteriales</taxon>
        <taxon>Mycobacteriaceae</taxon>
        <taxon>Mycobacteroides</taxon>
    </lineage>
</organism>
<gene>
    <name evidence="1" type="ORF">AWB85_21705</name>
</gene>
<accession>A0A179VED8</accession>
<comment type="caution">
    <text evidence="1">The sequence shown here is derived from an EMBL/GenBank/DDBJ whole genome shotgun (WGS) entry which is preliminary data.</text>
</comment>
<dbReference type="Proteomes" id="UP000186919">
    <property type="component" value="Unassembled WGS sequence"/>
</dbReference>
<reference evidence="1 2" key="1">
    <citation type="submission" date="2016-01" db="EMBL/GenBank/DDBJ databases">
        <title>Mycobacterium immunogenum strain CD11_6 genome sequencing and assembly.</title>
        <authorList>
            <person name="Kaur G."/>
            <person name="Nair G.R."/>
            <person name="Mayilraj S."/>
        </authorList>
    </citation>
    <scope>NUCLEOTIDE SEQUENCE [LARGE SCALE GENOMIC DNA]</scope>
    <source>
        <strain evidence="1 2">CD11-6</strain>
    </source>
</reference>
<sequence>MLRLKLLNVYDEDTARPKELWFSSPEKVDAYLDKALADNPGLDYELDDISGLVDPEPPEPVTIYTVTWRPDEISTDTALMSPAEGAALPPLSVTTGAADFGLHPLTRARRPQLAGQFRVVAVTGADPDVAGAELERTVGELRAQGKLVDVEVLRQVLVDNQAEYDQWIAPIDAARDRLDRLDATNFLGINTGELAIAQRDLFELIDKTNRHYNEQFEAMGQSAGSAYPAGRPLDIAVAAAAAFADAGSAMIADAVRVERDAGASWQSIGDLLDISRQAAYTRYAELVREDPDNPSLDLFLVSKSVDGQIVREYWFGRQTAVITVNTVMSTIERLAPDPARWTRPIVEYFLQNRDVLVSAAVGATVTGRTMHLQRTRK</sequence>
<dbReference type="RefSeq" id="WP_064628928.1">
    <property type="nucleotide sequence ID" value="NZ_LQYE01000007.1"/>
</dbReference>